<feature type="compositionally biased region" description="Acidic residues" evidence="1">
    <location>
        <begin position="300"/>
        <end position="309"/>
    </location>
</feature>
<sequence>MLFHLTLALASALWPTARSAPVLASEDPCEPIANKTWVAPAEVRACLGSFPFNTTLRDNTIDVLSKTLNFHTSVTYSLQEPAPFDEIHVDIQAELARIRGSTYQFDFELHQDVSRTVKRLKDGHAVYINYCYDSLFTTYHPFPVVSLGSDIYIAPEAYNISVSTFGAKVINEWEDMAGFDFAKYSGAKVLQIDGKDPWQVVDENAAVTGSFQTHASRQNLYNAGTWAYSLGDFASRSLPLVDSVTLLVLPTDATEPEQIIVPYRSQFGTKSVPFEDSDSLWENNCEARKDTNGKDRYDTGDDGDDDDEEAKTGGPRTLIAAPTKSGPKPARERWNPPVQIGRDGRPVGVSQFIQDGPPLDAILPAALLPEQHLRRSGGGPIQFLMLDDGQTGVLALGSFDGNQTTLYHGLLGGLQDLKKRGAERLLVDLSSNGGGIICVAAWLHRILAGPGPETIPQPGLDTKARVNPLNQAIVDAIINDDVDPDAKMIYNPVNQPLGNSTGHFSNTTNWLQPPVSTLVNGVQDEFSQKLGADCGNPWFDNLEPPKEPIFDLDSIVILGNGLCASSCALFSINMVVKHGVKSAVYGGMPGVQQQYGGTVGGQSLDHTAIDSEIKACLCTAGLKEHPLAPPDFLYDAHQGIVFRLAFSIENAPEMEEYQSHPAQFQIPLTLENVNRPVAIWEDVVKQVFGPGSD</sequence>
<dbReference type="Gene3D" id="3.90.226.10">
    <property type="entry name" value="2-enoyl-CoA Hydratase, Chain A, domain 1"/>
    <property type="match status" value="1"/>
</dbReference>
<dbReference type="HOGENOM" id="CLU_019851_0_0_1"/>
<dbReference type="InterPro" id="IPR029045">
    <property type="entry name" value="ClpP/crotonase-like_dom_sf"/>
</dbReference>
<evidence type="ECO:0000313" key="3">
    <source>
        <dbReference type="EMBL" id="KDQ06441.1"/>
    </source>
</evidence>
<feature type="compositionally biased region" description="Basic and acidic residues" evidence="1">
    <location>
        <begin position="286"/>
        <end position="299"/>
    </location>
</feature>
<dbReference type="OrthoDB" id="27214at2759"/>
<feature type="region of interest" description="Disordered" evidence="1">
    <location>
        <begin position="286"/>
        <end position="343"/>
    </location>
</feature>
<keyword evidence="4" id="KW-1185">Reference proteome</keyword>
<name>A0A067M4E4_BOTB1</name>
<evidence type="ECO:0008006" key="5">
    <source>
        <dbReference type="Google" id="ProtNLM"/>
    </source>
</evidence>
<gene>
    <name evidence="3" type="ORF">BOTBODRAFT_181596</name>
</gene>
<dbReference type="PANTHER" id="PTHR37049">
    <property type="entry name" value="PEPTIDASE S41 FAMILY PROTEIN"/>
    <property type="match status" value="1"/>
</dbReference>
<organism evidence="3 4">
    <name type="scientific">Botryobasidium botryosum (strain FD-172 SS1)</name>
    <dbReference type="NCBI Taxonomy" id="930990"/>
    <lineage>
        <taxon>Eukaryota</taxon>
        <taxon>Fungi</taxon>
        <taxon>Dikarya</taxon>
        <taxon>Basidiomycota</taxon>
        <taxon>Agaricomycotina</taxon>
        <taxon>Agaricomycetes</taxon>
        <taxon>Cantharellales</taxon>
        <taxon>Botryobasidiaceae</taxon>
        <taxon>Botryobasidium</taxon>
    </lineage>
</organism>
<dbReference type="STRING" id="930990.A0A067M4E4"/>
<feature type="chain" id="PRO_5001640989" description="Tail specific protease domain-containing protein" evidence="2">
    <location>
        <begin position="20"/>
        <end position="693"/>
    </location>
</feature>
<feature type="signal peptide" evidence="2">
    <location>
        <begin position="1"/>
        <end position="19"/>
    </location>
</feature>
<evidence type="ECO:0000256" key="1">
    <source>
        <dbReference type="SAM" id="MobiDB-lite"/>
    </source>
</evidence>
<dbReference type="PANTHER" id="PTHR37049:SF4">
    <property type="entry name" value="RHODANESE DOMAIN-CONTAINING PROTEIN"/>
    <property type="match status" value="1"/>
</dbReference>
<protein>
    <recommendedName>
        <fullName evidence="5">Tail specific protease domain-containing protein</fullName>
    </recommendedName>
</protein>
<proteinExistence type="predicted"/>
<reference evidence="4" key="1">
    <citation type="journal article" date="2014" name="Proc. Natl. Acad. Sci. U.S.A.">
        <title>Extensive sampling of basidiomycete genomes demonstrates inadequacy of the white-rot/brown-rot paradigm for wood decay fungi.</title>
        <authorList>
            <person name="Riley R."/>
            <person name="Salamov A.A."/>
            <person name="Brown D.W."/>
            <person name="Nagy L.G."/>
            <person name="Floudas D."/>
            <person name="Held B.W."/>
            <person name="Levasseur A."/>
            <person name="Lombard V."/>
            <person name="Morin E."/>
            <person name="Otillar R."/>
            <person name="Lindquist E.A."/>
            <person name="Sun H."/>
            <person name="LaButti K.M."/>
            <person name="Schmutz J."/>
            <person name="Jabbour D."/>
            <person name="Luo H."/>
            <person name="Baker S.E."/>
            <person name="Pisabarro A.G."/>
            <person name="Walton J.D."/>
            <person name="Blanchette R.A."/>
            <person name="Henrissat B."/>
            <person name="Martin F."/>
            <person name="Cullen D."/>
            <person name="Hibbett D.S."/>
            <person name="Grigoriev I.V."/>
        </authorList>
    </citation>
    <scope>NUCLEOTIDE SEQUENCE [LARGE SCALE GENOMIC DNA]</scope>
    <source>
        <strain evidence="4">FD-172 SS1</strain>
    </source>
</reference>
<dbReference type="Proteomes" id="UP000027195">
    <property type="component" value="Unassembled WGS sequence"/>
</dbReference>
<dbReference type="SUPFAM" id="SSF52096">
    <property type="entry name" value="ClpP/crotonase"/>
    <property type="match status" value="1"/>
</dbReference>
<evidence type="ECO:0000313" key="4">
    <source>
        <dbReference type="Proteomes" id="UP000027195"/>
    </source>
</evidence>
<dbReference type="InterPro" id="IPR052766">
    <property type="entry name" value="S41A_metabolite_peptidase"/>
</dbReference>
<evidence type="ECO:0000256" key="2">
    <source>
        <dbReference type="SAM" id="SignalP"/>
    </source>
</evidence>
<keyword evidence="2" id="KW-0732">Signal</keyword>
<dbReference type="AlphaFoldDB" id="A0A067M4E4"/>
<dbReference type="InParanoid" id="A0A067M4E4"/>
<accession>A0A067M4E4</accession>
<dbReference type="EMBL" id="KL198136">
    <property type="protein sequence ID" value="KDQ06441.1"/>
    <property type="molecule type" value="Genomic_DNA"/>
</dbReference>